<dbReference type="STRING" id="3659.A0A0A0KC27"/>
<dbReference type="GO" id="GO:0006298">
    <property type="term" value="P:mismatch repair"/>
    <property type="evidence" value="ECO:0000318"/>
    <property type="project" value="GO_Central"/>
</dbReference>
<dbReference type="FunFam" id="1.10.340.30:FF:000002">
    <property type="entry name" value="Adenine DNA glycosylase"/>
    <property type="match status" value="1"/>
</dbReference>
<dbReference type="Gramene" id="KGN46394">
    <property type="protein sequence ID" value="KGN46394"/>
    <property type="gene ID" value="Csa_6G088720"/>
</dbReference>
<evidence type="ECO:0000256" key="4">
    <source>
        <dbReference type="ARBA" id="ARBA00008343"/>
    </source>
</evidence>
<dbReference type="SUPFAM" id="SSF48150">
    <property type="entry name" value="DNA-glycosylase"/>
    <property type="match status" value="1"/>
</dbReference>
<dbReference type="Proteomes" id="UP000029981">
    <property type="component" value="Chromosome 6"/>
</dbReference>
<dbReference type="eggNOG" id="KOG2457">
    <property type="taxonomic scope" value="Eukaryota"/>
</dbReference>
<dbReference type="GO" id="GO:0046872">
    <property type="term" value="F:metal ion binding"/>
    <property type="evidence" value="ECO:0007669"/>
    <property type="project" value="UniProtKB-UniRule"/>
</dbReference>
<dbReference type="InterPro" id="IPR000445">
    <property type="entry name" value="HhH_motif"/>
</dbReference>
<dbReference type="GO" id="GO:0000701">
    <property type="term" value="F:purine-specific mismatch base pair DNA N-glycosylase activity"/>
    <property type="evidence" value="ECO:0000318"/>
    <property type="project" value="GO_Central"/>
</dbReference>
<keyword evidence="14" id="KW-0234">DNA repair</keyword>
<organism evidence="21 22">
    <name type="scientific">Cucumis sativus</name>
    <name type="common">Cucumber</name>
    <dbReference type="NCBI Taxonomy" id="3659"/>
    <lineage>
        <taxon>Eukaryota</taxon>
        <taxon>Viridiplantae</taxon>
        <taxon>Streptophyta</taxon>
        <taxon>Embryophyta</taxon>
        <taxon>Tracheophyta</taxon>
        <taxon>Spermatophyta</taxon>
        <taxon>Magnoliopsida</taxon>
        <taxon>eudicotyledons</taxon>
        <taxon>Gunneridae</taxon>
        <taxon>Pentapetalae</taxon>
        <taxon>rosids</taxon>
        <taxon>fabids</taxon>
        <taxon>Cucurbitales</taxon>
        <taxon>Cucurbitaceae</taxon>
        <taxon>Benincaseae</taxon>
        <taxon>Cucumis</taxon>
    </lineage>
</organism>
<dbReference type="GO" id="GO:0005739">
    <property type="term" value="C:mitochondrion"/>
    <property type="evidence" value="ECO:0007669"/>
    <property type="project" value="UniProtKB-SubCell"/>
</dbReference>
<proteinExistence type="inferred from homology"/>
<comment type="subcellular location">
    <subcellularLocation>
        <location evidence="3">Mitochondrion</location>
    </subcellularLocation>
    <subcellularLocation>
        <location evidence="2">Nucleus</location>
    </subcellularLocation>
</comment>
<keyword evidence="15" id="KW-0539">Nucleus</keyword>
<dbReference type="Pfam" id="PF14815">
    <property type="entry name" value="NUDIX_4"/>
    <property type="match status" value="1"/>
</dbReference>
<keyword evidence="8" id="KW-0479">Metal-binding</keyword>
<name>A0A0A0KC27_CUCSA</name>
<dbReference type="InterPro" id="IPR044298">
    <property type="entry name" value="MIG/MutY"/>
</dbReference>
<dbReference type="InterPro" id="IPR023170">
    <property type="entry name" value="HhH_base_excis_C"/>
</dbReference>
<evidence type="ECO:0000256" key="14">
    <source>
        <dbReference type="ARBA" id="ARBA00023204"/>
    </source>
</evidence>
<feature type="domain" description="HhH-GPD" evidence="20">
    <location>
        <begin position="150"/>
        <end position="300"/>
    </location>
</feature>
<comment type="function">
    <text evidence="18">Adenine glycosylase active on G-A mispairs.</text>
</comment>
<keyword evidence="9 18" id="KW-0227">DNA damage</keyword>
<evidence type="ECO:0000313" key="22">
    <source>
        <dbReference type="Proteomes" id="UP000029981"/>
    </source>
</evidence>
<dbReference type="SUPFAM" id="SSF55811">
    <property type="entry name" value="Nudix"/>
    <property type="match status" value="1"/>
</dbReference>
<comment type="cofactor">
    <cofactor evidence="18">
        <name>[4Fe-4S] cluster</name>
        <dbReference type="ChEBI" id="CHEBI:49883"/>
    </cofactor>
    <text evidence="18">Binds 1 [4Fe-4S] cluster.</text>
</comment>
<keyword evidence="12" id="KW-0411">Iron-sulfur</keyword>
<feature type="compositionally biased region" description="Low complexity" evidence="19">
    <location>
        <begin position="47"/>
        <end position="56"/>
    </location>
</feature>
<feature type="compositionally biased region" description="Basic residues" evidence="19">
    <location>
        <begin position="74"/>
        <end position="89"/>
    </location>
</feature>
<evidence type="ECO:0000256" key="16">
    <source>
        <dbReference type="ARBA" id="ARBA00023295"/>
    </source>
</evidence>
<dbReference type="InterPro" id="IPR004036">
    <property type="entry name" value="Endonuclease-III-like_CS2"/>
</dbReference>
<dbReference type="AlphaFoldDB" id="A0A0A0KC27"/>
<dbReference type="PROSITE" id="PS01155">
    <property type="entry name" value="ENDONUCLEASE_III_2"/>
    <property type="match status" value="1"/>
</dbReference>
<evidence type="ECO:0000256" key="17">
    <source>
        <dbReference type="ARBA" id="ARBA00058024"/>
    </source>
</evidence>
<dbReference type="InterPro" id="IPR011257">
    <property type="entry name" value="DNA_glycosylase"/>
</dbReference>
<dbReference type="GO" id="GO:0034039">
    <property type="term" value="F:8-oxo-7,8-dihydroguanine DNA N-glycosylase activity"/>
    <property type="evidence" value="ECO:0000318"/>
    <property type="project" value="GO_Central"/>
</dbReference>
<reference evidence="21 22" key="2">
    <citation type="journal article" date="2009" name="PLoS ONE">
        <title>An integrated genetic and cytogenetic map of the cucumber genome.</title>
        <authorList>
            <person name="Ren Y."/>
            <person name="Zhang Z."/>
            <person name="Liu J."/>
            <person name="Staub J.E."/>
            <person name="Han Y."/>
            <person name="Cheng Z."/>
            <person name="Li X."/>
            <person name="Lu J."/>
            <person name="Miao H."/>
            <person name="Kang H."/>
            <person name="Xie B."/>
            <person name="Gu X."/>
            <person name="Wang X."/>
            <person name="Du Y."/>
            <person name="Jin W."/>
            <person name="Huang S."/>
        </authorList>
    </citation>
    <scope>NUCLEOTIDE SEQUENCE [LARGE SCALE GENOMIC DNA]</scope>
    <source>
        <strain evidence="22">cv. 9930</strain>
    </source>
</reference>
<dbReference type="Pfam" id="PF00633">
    <property type="entry name" value="HHH"/>
    <property type="match status" value="1"/>
</dbReference>
<evidence type="ECO:0000256" key="12">
    <source>
        <dbReference type="ARBA" id="ARBA00023014"/>
    </source>
</evidence>
<dbReference type="InterPro" id="IPR029119">
    <property type="entry name" value="MutY_C"/>
</dbReference>
<evidence type="ECO:0000256" key="15">
    <source>
        <dbReference type="ARBA" id="ARBA00023242"/>
    </source>
</evidence>
<keyword evidence="10" id="KW-0378">Hydrolase</keyword>
<evidence type="ECO:0000256" key="11">
    <source>
        <dbReference type="ARBA" id="ARBA00023004"/>
    </source>
</evidence>
<dbReference type="InterPro" id="IPR003651">
    <property type="entry name" value="Endonuclease3_FeS-loop_motif"/>
</dbReference>
<dbReference type="PANTHER" id="PTHR42944:SF1">
    <property type="entry name" value="ADENINE DNA GLYCOSYLASE"/>
    <property type="match status" value="1"/>
</dbReference>
<evidence type="ECO:0000256" key="19">
    <source>
        <dbReference type="SAM" id="MobiDB-lite"/>
    </source>
</evidence>
<reference evidence="21 22" key="4">
    <citation type="journal article" date="2011" name="BMC Genomics">
        <title>RNA-Seq improves annotation of protein-coding genes in the cucumber genome.</title>
        <authorList>
            <person name="Li Z."/>
            <person name="Zhang Z."/>
            <person name="Yan P."/>
            <person name="Huang S."/>
            <person name="Fei Z."/>
            <person name="Lin K."/>
        </authorList>
    </citation>
    <scope>NUCLEOTIDE SEQUENCE [LARGE SCALE GENOMIC DNA]</scope>
    <source>
        <strain evidence="22">cv. 9930</strain>
    </source>
</reference>
<dbReference type="Gene3D" id="1.10.1670.10">
    <property type="entry name" value="Helix-hairpin-Helix base-excision DNA repair enzymes (C-terminal)"/>
    <property type="match status" value="1"/>
</dbReference>
<keyword evidence="13" id="KW-0496">Mitochondrion</keyword>
<evidence type="ECO:0000256" key="5">
    <source>
        <dbReference type="ARBA" id="ARBA00012045"/>
    </source>
</evidence>
<dbReference type="EMBL" id="CM002927">
    <property type="protein sequence ID" value="KGN46394.1"/>
    <property type="molecule type" value="Genomic_DNA"/>
</dbReference>
<dbReference type="EC" id="3.2.2.31" evidence="5 18"/>
<dbReference type="GO" id="GO:0006284">
    <property type="term" value="P:base-excision repair"/>
    <property type="evidence" value="ECO:0000318"/>
    <property type="project" value="GO_Central"/>
</dbReference>
<dbReference type="GO" id="GO:0032357">
    <property type="term" value="F:oxidized purine DNA binding"/>
    <property type="evidence" value="ECO:0000318"/>
    <property type="project" value="GO_Central"/>
</dbReference>
<comment type="similarity">
    <text evidence="4 18">Belongs to the Nth/MutY family.</text>
</comment>
<evidence type="ECO:0000256" key="6">
    <source>
        <dbReference type="ARBA" id="ARBA00022023"/>
    </source>
</evidence>
<keyword evidence="16 18" id="KW-0326">Glycosidase</keyword>
<evidence type="ECO:0000256" key="8">
    <source>
        <dbReference type="ARBA" id="ARBA00022723"/>
    </source>
</evidence>
<evidence type="ECO:0000259" key="20">
    <source>
        <dbReference type="SMART" id="SM00478"/>
    </source>
</evidence>
<reference evidence="21 22" key="1">
    <citation type="journal article" date="2009" name="Nat. Genet.">
        <title>The genome of the cucumber, Cucumis sativus L.</title>
        <authorList>
            <person name="Huang S."/>
            <person name="Li R."/>
            <person name="Zhang Z."/>
            <person name="Li L."/>
            <person name="Gu X."/>
            <person name="Fan W."/>
            <person name="Lucas W.J."/>
            <person name="Wang X."/>
            <person name="Xie B."/>
            <person name="Ni P."/>
            <person name="Ren Y."/>
            <person name="Zhu H."/>
            <person name="Li J."/>
            <person name="Lin K."/>
            <person name="Jin W."/>
            <person name="Fei Z."/>
            <person name="Li G."/>
            <person name="Staub J."/>
            <person name="Kilian A."/>
            <person name="van der Vossen E.A."/>
            <person name="Wu Y."/>
            <person name="Guo J."/>
            <person name="He J."/>
            <person name="Jia Z."/>
            <person name="Ren Y."/>
            <person name="Tian G."/>
            <person name="Lu Y."/>
            <person name="Ruan J."/>
            <person name="Qian W."/>
            <person name="Wang M."/>
            <person name="Huang Q."/>
            <person name="Li B."/>
            <person name="Xuan Z."/>
            <person name="Cao J."/>
            <person name="Asan"/>
            <person name="Wu Z."/>
            <person name="Zhang J."/>
            <person name="Cai Q."/>
            <person name="Bai Y."/>
            <person name="Zhao B."/>
            <person name="Han Y."/>
            <person name="Li Y."/>
            <person name="Li X."/>
            <person name="Wang S."/>
            <person name="Shi Q."/>
            <person name="Liu S."/>
            <person name="Cho W.K."/>
            <person name="Kim J.Y."/>
            <person name="Xu Y."/>
            <person name="Heller-Uszynska K."/>
            <person name="Miao H."/>
            <person name="Cheng Z."/>
            <person name="Zhang S."/>
            <person name="Wu J."/>
            <person name="Yang Y."/>
            <person name="Kang H."/>
            <person name="Li M."/>
            <person name="Liang H."/>
            <person name="Ren X."/>
            <person name="Shi Z."/>
            <person name="Wen M."/>
            <person name="Jian M."/>
            <person name="Yang H."/>
            <person name="Zhang G."/>
            <person name="Yang Z."/>
            <person name="Chen R."/>
            <person name="Liu S."/>
            <person name="Li J."/>
            <person name="Ma L."/>
            <person name="Liu H."/>
            <person name="Zhou Y."/>
            <person name="Zhao J."/>
            <person name="Fang X."/>
            <person name="Li G."/>
            <person name="Fang L."/>
            <person name="Li Y."/>
            <person name="Liu D."/>
            <person name="Zheng H."/>
            <person name="Zhang Y."/>
            <person name="Qin N."/>
            <person name="Li Z."/>
            <person name="Yang G."/>
            <person name="Yang S."/>
            <person name="Bolund L."/>
            <person name="Kristiansen K."/>
            <person name="Zheng H."/>
            <person name="Li S."/>
            <person name="Zhang X."/>
            <person name="Yang H."/>
            <person name="Wang J."/>
            <person name="Sun R."/>
            <person name="Zhang B."/>
            <person name="Jiang S."/>
            <person name="Wang J."/>
            <person name="Du Y."/>
            <person name="Li S."/>
        </authorList>
    </citation>
    <scope>NUCLEOTIDE SEQUENCE [LARGE SCALE GENOMIC DNA]</scope>
    <source>
        <strain evidence="22">cv. 9930</strain>
    </source>
</reference>
<dbReference type="Pfam" id="PF00730">
    <property type="entry name" value="HhH-GPD"/>
    <property type="match status" value="1"/>
</dbReference>
<dbReference type="Pfam" id="PF10576">
    <property type="entry name" value="EndIII_4Fe-2S"/>
    <property type="match status" value="1"/>
</dbReference>
<keyword evidence="22" id="KW-1185">Reference proteome</keyword>
<protein>
    <recommendedName>
        <fullName evidence="6 18">Adenine DNA glycosylase</fullName>
        <ecNumber evidence="5 18">3.2.2.31</ecNumber>
    </recommendedName>
</protein>
<evidence type="ECO:0000256" key="9">
    <source>
        <dbReference type="ARBA" id="ARBA00022763"/>
    </source>
</evidence>
<evidence type="ECO:0000256" key="13">
    <source>
        <dbReference type="ARBA" id="ARBA00023128"/>
    </source>
</evidence>
<evidence type="ECO:0000313" key="21">
    <source>
        <dbReference type="EMBL" id="KGN46394.1"/>
    </source>
</evidence>
<evidence type="ECO:0000256" key="3">
    <source>
        <dbReference type="ARBA" id="ARBA00004173"/>
    </source>
</evidence>
<dbReference type="CDD" id="cd00056">
    <property type="entry name" value="ENDO3c"/>
    <property type="match status" value="1"/>
</dbReference>
<dbReference type="InterPro" id="IPR015797">
    <property type="entry name" value="NUDIX_hydrolase-like_dom_sf"/>
</dbReference>
<evidence type="ECO:0000256" key="10">
    <source>
        <dbReference type="ARBA" id="ARBA00022801"/>
    </source>
</evidence>
<evidence type="ECO:0000256" key="7">
    <source>
        <dbReference type="ARBA" id="ARBA00022485"/>
    </source>
</evidence>
<dbReference type="GO" id="GO:0051539">
    <property type="term" value="F:4 iron, 4 sulfur cluster binding"/>
    <property type="evidence" value="ECO:0007669"/>
    <property type="project" value="UniProtKB-UniRule"/>
</dbReference>
<keyword evidence="11 18" id="KW-0408">Iron</keyword>
<evidence type="ECO:0000256" key="1">
    <source>
        <dbReference type="ARBA" id="ARBA00000843"/>
    </source>
</evidence>
<dbReference type="PANTHER" id="PTHR42944">
    <property type="entry name" value="ADENINE DNA GLYCOSYLASE"/>
    <property type="match status" value="1"/>
</dbReference>
<reference evidence="21 22" key="3">
    <citation type="journal article" date="2010" name="BMC Genomics">
        <title>Transcriptome sequencing and comparative analysis of cucumber flowers with different sex types.</title>
        <authorList>
            <person name="Guo S."/>
            <person name="Zheng Y."/>
            <person name="Joung J.G."/>
            <person name="Liu S."/>
            <person name="Zhang Z."/>
            <person name="Crasta O.R."/>
            <person name="Sobral B.W."/>
            <person name="Xu Y."/>
            <person name="Huang S."/>
            <person name="Fei Z."/>
        </authorList>
    </citation>
    <scope>NUCLEOTIDE SEQUENCE [LARGE SCALE GENOMIC DNA]</scope>
    <source>
        <strain evidence="22">cv. 9930</strain>
    </source>
</reference>
<gene>
    <name evidence="21" type="ORF">Csa_6G088720</name>
</gene>
<feature type="compositionally biased region" description="Basic and acidic residues" evidence="19">
    <location>
        <begin position="57"/>
        <end position="73"/>
    </location>
</feature>
<dbReference type="Gene3D" id="1.10.340.30">
    <property type="entry name" value="Hypothetical protein, domain 2"/>
    <property type="match status" value="1"/>
</dbReference>
<evidence type="ECO:0000256" key="18">
    <source>
        <dbReference type="RuleBase" id="RU365096"/>
    </source>
</evidence>
<keyword evidence="7" id="KW-0004">4Fe-4S</keyword>
<dbReference type="CDD" id="cd03431">
    <property type="entry name" value="NUDIX_DNA_Glycosylase_C-MutY"/>
    <property type="match status" value="1"/>
</dbReference>
<dbReference type="OMA" id="CRPGDFN"/>
<dbReference type="GO" id="GO:0005634">
    <property type="term" value="C:nucleus"/>
    <property type="evidence" value="ECO:0000318"/>
    <property type="project" value="GO_Central"/>
</dbReference>
<dbReference type="FunFam" id="3.90.79.10:FF:000026">
    <property type="entry name" value="Adenine DNA glycosylase"/>
    <property type="match status" value="1"/>
</dbReference>
<dbReference type="GO" id="GO:0035485">
    <property type="term" value="F:adenine/guanine mispair binding"/>
    <property type="evidence" value="ECO:0000318"/>
    <property type="project" value="GO_Central"/>
</dbReference>
<dbReference type="FunFam" id="1.10.1670.10:FF:000002">
    <property type="entry name" value="Adenine DNA glycosylase"/>
    <property type="match status" value="1"/>
</dbReference>
<accession>A0A0A0KC27</accession>
<comment type="catalytic activity">
    <reaction evidence="1 18">
        <text>Hydrolyzes free adenine bases from 7,8-dihydro-8-oxoguanine:adenine mismatched double-stranded DNA, leaving an apurinic site.</text>
        <dbReference type="EC" id="3.2.2.31"/>
    </reaction>
</comment>
<dbReference type="Gene3D" id="3.90.79.10">
    <property type="entry name" value="Nucleoside Triphosphate Pyrophosphohydrolase"/>
    <property type="match status" value="1"/>
</dbReference>
<dbReference type="InterPro" id="IPR003265">
    <property type="entry name" value="HhH-GPD_domain"/>
</dbReference>
<dbReference type="SMART" id="SM00478">
    <property type="entry name" value="ENDO3c"/>
    <property type="match status" value="1"/>
</dbReference>
<comment type="function">
    <text evidence="17">Involved in oxidative DNA damage repair. Initiates repair of A*oxoG to C*G by removing the inappropriately paired adenine base from the DNA backbone. Possesses both adenine and 2-OH-A DNA glycosylase activities.</text>
</comment>
<sequence>MASSIVELFTSSFDTQIDVKLVFPAPISNFLFIYNLKLWGLLTSNRSSGSGCCSMSDGEKNENDEYMKKNTDFRRKKKPTTERKRRGRSPSKSEAVVDIEDIMFSIDNVQTIRASLLDWYDRSRRDLPWRSLDKGEPETRAYGVWVSEIMLQQTRVQTVVQFYNRWMLKWPTVQHLSRASLEEVNEMWAGLGYYRRARFLFEGAKMIVKEGGRFPRTVSSLRKIPGIGEYTAGAIASIAFGEVVPVVDGNVIRVIARLKAISGNPKDPKLIKQVWKAAAQLVDLSRPGDFNQALMELGATLCTPTNPSCSTCPVFDHCEALSISKHDSSVLVTDYPAKGIKIKQRHDYSAVCVVEILESQGTPELGQSSRFLLVKRPDEGLLAGLWEFPSVSLDGEADLSTRRESINSLLSKNFGLEAKKNFEIVNREDVGDFIHIFTHIRLKIYVEHLVLCLKGEGSKLFRKQEKKSILWKCVENKVMSTMGLTSSVRKAYAMVEKFQAGKTSSSSNCALPRKKQKS</sequence>
<evidence type="ECO:0000256" key="2">
    <source>
        <dbReference type="ARBA" id="ARBA00004123"/>
    </source>
</evidence>
<feature type="region of interest" description="Disordered" evidence="19">
    <location>
        <begin position="47"/>
        <end position="92"/>
    </location>
</feature>